<dbReference type="PROSITE" id="PS50076">
    <property type="entry name" value="DNAJ_2"/>
    <property type="match status" value="1"/>
</dbReference>
<dbReference type="eggNOG" id="COG0484">
    <property type="taxonomic scope" value="Bacteria"/>
</dbReference>
<dbReference type="PANTHER" id="PTHR24074">
    <property type="entry name" value="CO-CHAPERONE PROTEIN DJLA"/>
    <property type="match status" value="1"/>
</dbReference>
<sequence length="199" mass="23325">MQSRCHVVPCGMNLEECYRILELSQGASLAQVKSAYRRLARRYHPDVNPGDRTAHEKFILLQQAYEKLVQVLPTFRPTPIPSEPQTPPPQTPPPPSAFDIELKHASYRQLQEFLKYRCYQRAISLVEGLASRLPQDAEVRQWQAVTYQCWARQLIRDRQPQAAREYLHRALKVDPDNRQLWQEVEKDFRTLDRLYGKAI</sequence>
<dbReference type="EnsemblBacteria" id="BAC08985">
    <property type="protein sequence ID" value="BAC08985"/>
    <property type="gene ID" value="BAC08985"/>
</dbReference>
<dbReference type="STRING" id="197221.gene:10748032"/>
<evidence type="ECO:0000313" key="4">
    <source>
        <dbReference type="Proteomes" id="UP000000440"/>
    </source>
</evidence>
<dbReference type="SUPFAM" id="SSF48452">
    <property type="entry name" value="TPR-like"/>
    <property type="match status" value="1"/>
</dbReference>
<dbReference type="CDD" id="cd06257">
    <property type="entry name" value="DnaJ"/>
    <property type="match status" value="1"/>
</dbReference>
<dbReference type="AlphaFoldDB" id="Q8DIZ8"/>
<accession>Q8DIZ8</accession>
<protein>
    <submittedName>
        <fullName evidence="3">Tll1433 protein</fullName>
    </submittedName>
</protein>
<dbReference type="SMART" id="SM00271">
    <property type="entry name" value="DnaJ"/>
    <property type="match status" value="1"/>
</dbReference>
<dbReference type="InterPro" id="IPR001623">
    <property type="entry name" value="DnaJ_domain"/>
</dbReference>
<evidence type="ECO:0000259" key="2">
    <source>
        <dbReference type="PROSITE" id="PS50076"/>
    </source>
</evidence>
<dbReference type="Proteomes" id="UP000000440">
    <property type="component" value="Chromosome"/>
</dbReference>
<feature type="region of interest" description="Disordered" evidence="1">
    <location>
        <begin position="76"/>
        <end position="96"/>
    </location>
</feature>
<dbReference type="InterPro" id="IPR036869">
    <property type="entry name" value="J_dom_sf"/>
</dbReference>
<dbReference type="KEGG" id="tel:tll1433"/>
<dbReference type="EMBL" id="BA000039">
    <property type="protein sequence ID" value="BAC08985.1"/>
    <property type="molecule type" value="Genomic_DNA"/>
</dbReference>
<organism evidence="3 4">
    <name type="scientific">Thermosynechococcus vestitus (strain NIES-2133 / IAM M-273 / BP-1)</name>
    <dbReference type="NCBI Taxonomy" id="197221"/>
    <lineage>
        <taxon>Bacteria</taxon>
        <taxon>Bacillati</taxon>
        <taxon>Cyanobacteriota</taxon>
        <taxon>Cyanophyceae</taxon>
        <taxon>Acaryochloridales</taxon>
        <taxon>Thermosynechococcaceae</taxon>
        <taxon>Thermosynechococcus</taxon>
    </lineage>
</organism>
<name>Q8DIZ8_THEVB</name>
<evidence type="ECO:0000256" key="1">
    <source>
        <dbReference type="SAM" id="MobiDB-lite"/>
    </source>
</evidence>
<dbReference type="Pfam" id="PF13428">
    <property type="entry name" value="TPR_14"/>
    <property type="match status" value="1"/>
</dbReference>
<dbReference type="Pfam" id="PF00226">
    <property type="entry name" value="DnaJ"/>
    <property type="match status" value="1"/>
</dbReference>
<feature type="domain" description="J" evidence="2">
    <location>
        <begin position="16"/>
        <end position="73"/>
    </location>
</feature>
<dbReference type="PRINTS" id="PR00625">
    <property type="entry name" value="JDOMAIN"/>
</dbReference>
<dbReference type="InterPro" id="IPR011990">
    <property type="entry name" value="TPR-like_helical_dom_sf"/>
</dbReference>
<gene>
    <name evidence="3" type="ordered locus">tll1433</name>
</gene>
<evidence type="ECO:0000313" key="3">
    <source>
        <dbReference type="EMBL" id="BAC08985.1"/>
    </source>
</evidence>
<keyword evidence="4" id="KW-1185">Reference proteome</keyword>
<dbReference type="SUPFAM" id="SSF46565">
    <property type="entry name" value="Chaperone J-domain"/>
    <property type="match status" value="1"/>
</dbReference>
<dbReference type="InterPro" id="IPR050817">
    <property type="entry name" value="DjlA_DnaK_co-chaperone"/>
</dbReference>
<reference evidence="3 4" key="1">
    <citation type="journal article" date="2002" name="DNA Res.">
        <title>Complete genome structure of the thermophilic cyanobacterium Thermosynechococcus elongatus BP-1.</title>
        <authorList>
            <person name="Nakamura Y."/>
            <person name="Kaneko T."/>
            <person name="Sato S."/>
            <person name="Ikeuchi M."/>
            <person name="Katoh H."/>
            <person name="Sasamoto S."/>
            <person name="Watanabe A."/>
            <person name="Iriguchi M."/>
            <person name="Kawashima K."/>
            <person name="Kimura T."/>
            <person name="Kishida Y."/>
            <person name="Kiyokawa C."/>
            <person name="Kohara M."/>
            <person name="Matsumoto M."/>
            <person name="Matsuno A."/>
            <person name="Nakazaki N."/>
            <person name="Shimpo S."/>
            <person name="Sugimoto M."/>
            <person name="Takeuchi C."/>
            <person name="Yamada M."/>
            <person name="Tabata S."/>
        </authorList>
    </citation>
    <scope>NUCLEOTIDE SEQUENCE [LARGE SCALE GENOMIC DNA]</scope>
    <source>
        <strain evidence="4">IAM M-273 / NIES-2133 / BP-1</strain>
    </source>
</reference>
<proteinExistence type="predicted"/>
<dbReference type="Gene3D" id="1.10.287.110">
    <property type="entry name" value="DnaJ domain"/>
    <property type="match status" value="1"/>
</dbReference>